<reference evidence="2" key="1">
    <citation type="journal article" date="2019" name="Int. J. Syst. Evol. Microbiol.">
        <title>The Global Catalogue of Microorganisms (GCM) 10K type strain sequencing project: providing services to taxonomists for standard genome sequencing and annotation.</title>
        <authorList>
            <consortium name="The Broad Institute Genomics Platform"/>
            <consortium name="The Broad Institute Genome Sequencing Center for Infectious Disease"/>
            <person name="Wu L."/>
            <person name="Ma J."/>
        </authorList>
    </citation>
    <scope>NUCLEOTIDE SEQUENCE [LARGE SCALE GENOMIC DNA]</scope>
    <source>
        <strain evidence="2">CCM 7941</strain>
    </source>
</reference>
<sequence>MTRFDAAQTEAKLHYESGDYRVIRAGDFVRCAISGRPIPLDELRYWSAERQEAYYSPAEVLKAHGYRLGGRKEDGGQPA</sequence>
<evidence type="ECO:0000313" key="2">
    <source>
        <dbReference type="Proteomes" id="UP001595536"/>
    </source>
</evidence>
<dbReference type="EMBL" id="JBHRUV010000030">
    <property type="protein sequence ID" value="MFC3266103.1"/>
    <property type="molecule type" value="Genomic_DNA"/>
</dbReference>
<dbReference type="Proteomes" id="UP001595536">
    <property type="component" value="Unassembled WGS sequence"/>
</dbReference>
<evidence type="ECO:0000313" key="1">
    <source>
        <dbReference type="EMBL" id="MFC3266103.1"/>
    </source>
</evidence>
<proteinExistence type="predicted"/>
<gene>
    <name evidence="1" type="ORF">ACFOEX_07035</name>
</gene>
<dbReference type="Pfam" id="PF09866">
    <property type="entry name" value="DUF2093"/>
    <property type="match status" value="1"/>
</dbReference>
<comment type="caution">
    <text evidence="1">The sequence shown here is derived from an EMBL/GenBank/DDBJ whole genome shotgun (WGS) entry which is preliminary data.</text>
</comment>
<organism evidence="1 2">
    <name type="scientific">Camelimonas abortus</name>
    <dbReference type="NCBI Taxonomy" id="1017184"/>
    <lineage>
        <taxon>Bacteria</taxon>
        <taxon>Pseudomonadati</taxon>
        <taxon>Pseudomonadota</taxon>
        <taxon>Alphaproteobacteria</taxon>
        <taxon>Hyphomicrobiales</taxon>
        <taxon>Chelatococcaceae</taxon>
        <taxon>Camelimonas</taxon>
    </lineage>
</organism>
<name>A0ABV7LG22_9HYPH</name>
<dbReference type="RefSeq" id="WP_376831076.1">
    <property type="nucleotide sequence ID" value="NZ_JBHLWR010000006.1"/>
</dbReference>
<dbReference type="InterPro" id="IPR018661">
    <property type="entry name" value="DUF2093"/>
</dbReference>
<protein>
    <submittedName>
        <fullName evidence="1">DUF2093 domain-containing protein</fullName>
    </submittedName>
</protein>
<keyword evidence="2" id="KW-1185">Reference proteome</keyword>
<accession>A0ABV7LG22</accession>